<gene>
    <name evidence="2" type="ORF">C440_02693</name>
</gene>
<evidence type="ECO:0000256" key="1">
    <source>
        <dbReference type="SAM" id="MobiDB-lite"/>
    </source>
</evidence>
<sequence length="202" mass="21171">MRHKTIALAVAALVAFGASGAVAASITMDSPAVTALQSASDAPSSESHTVAVIDPHDRLTSSEVETAWEITQTNETVRSHFDGESSLHYQIEAEADELQVYVAKNDTAPPRVQAVVALDTQSVSAVNEIETVVAADGKATGRIAPQGQDGGAFESGEEVTLRTVPETGASTDETDREIPPGETFNATVTDDEFRVNNESSGE</sequence>
<comment type="caution">
    <text evidence="2">The sequence shown here is derived from an EMBL/GenBank/DDBJ whole genome shotgun (WGS) entry which is preliminary data.</text>
</comment>
<dbReference type="Proteomes" id="UP000011550">
    <property type="component" value="Unassembled WGS sequence"/>
</dbReference>
<dbReference type="PATRIC" id="fig|662479.7.peg.552"/>
<organism evidence="2 3">
    <name type="scientific">Haloferax mucosum ATCC BAA-1512</name>
    <dbReference type="NCBI Taxonomy" id="662479"/>
    <lineage>
        <taxon>Archaea</taxon>
        <taxon>Methanobacteriati</taxon>
        <taxon>Methanobacteriota</taxon>
        <taxon>Stenosarchaea group</taxon>
        <taxon>Halobacteria</taxon>
        <taxon>Halobacteriales</taxon>
        <taxon>Haloferacaceae</taxon>
        <taxon>Haloferax</taxon>
    </lineage>
</organism>
<dbReference type="OrthoDB" id="308197at2157"/>
<evidence type="ECO:0000313" key="3">
    <source>
        <dbReference type="Proteomes" id="UP000011550"/>
    </source>
</evidence>
<evidence type="ECO:0000313" key="2">
    <source>
        <dbReference type="EMBL" id="ELZ98120.1"/>
    </source>
</evidence>
<feature type="region of interest" description="Disordered" evidence="1">
    <location>
        <begin position="165"/>
        <end position="184"/>
    </location>
</feature>
<protein>
    <submittedName>
        <fullName evidence="2">Uncharacterized protein</fullName>
    </submittedName>
</protein>
<dbReference type="RefSeq" id="WP_008318004.1">
    <property type="nucleotide sequence ID" value="NZ_AOLN01000004.1"/>
</dbReference>
<reference evidence="2 3" key="1">
    <citation type="journal article" date="2014" name="PLoS Genet.">
        <title>Phylogenetically driven sequencing of extremely halophilic archaea reveals strategies for static and dynamic osmo-response.</title>
        <authorList>
            <person name="Becker E.A."/>
            <person name="Seitzer P.M."/>
            <person name="Tritt A."/>
            <person name="Larsen D."/>
            <person name="Krusor M."/>
            <person name="Yao A.I."/>
            <person name="Wu D."/>
            <person name="Madern D."/>
            <person name="Eisen J.A."/>
            <person name="Darling A.E."/>
            <person name="Facciotti M.T."/>
        </authorList>
    </citation>
    <scope>NUCLEOTIDE SEQUENCE [LARGE SCALE GENOMIC DNA]</scope>
    <source>
        <strain evidence="2 3">ATCC BAA-1512</strain>
    </source>
</reference>
<name>M0IN23_9EURY</name>
<accession>M0IN23</accession>
<dbReference type="EMBL" id="AOLN01000004">
    <property type="protein sequence ID" value="ELZ98120.1"/>
    <property type="molecule type" value="Genomic_DNA"/>
</dbReference>
<keyword evidence="3" id="KW-1185">Reference proteome</keyword>
<proteinExistence type="predicted"/>
<dbReference type="AlphaFoldDB" id="M0IN23"/>